<gene>
    <name evidence="1" type="ORF">DVH24_021715</name>
</gene>
<dbReference type="AlphaFoldDB" id="A0A498K0T7"/>
<comment type="caution">
    <text evidence="1">The sequence shown here is derived from an EMBL/GenBank/DDBJ whole genome shotgun (WGS) entry which is preliminary data.</text>
</comment>
<dbReference type="Proteomes" id="UP000290289">
    <property type="component" value="Chromosome 5"/>
</dbReference>
<organism evidence="1 2">
    <name type="scientific">Malus domestica</name>
    <name type="common">Apple</name>
    <name type="synonym">Pyrus malus</name>
    <dbReference type="NCBI Taxonomy" id="3750"/>
    <lineage>
        <taxon>Eukaryota</taxon>
        <taxon>Viridiplantae</taxon>
        <taxon>Streptophyta</taxon>
        <taxon>Embryophyta</taxon>
        <taxon>Tracheophyta</taxon>
        <taxon>Spermatophyta</taxon>
        <taxon>Magnoliopsida</taxon>
        <taxon>eudicotyledons</taxon>
        <taxon>Gunneridae</taxon>
        <taxon>Pentapetalae</taxon>
        <taxon>rosids</taxon>
        <taxon>fabids</taxon>
        <taxon>Rosales</taxon>
        <taxon>Rosaceae</taxon>
        <taxon>Amygdaloideae</taxon>
        <taxon>Maleae</taxon>
        <taxon>Malus</taxon>
    </lineage>
</organism>
<name>A0A498K0T7_MALDO</name>
<reference evidence="1 2" key="1">
    <citation type="submission" date="2018-10" db="EMBL/GenBank/DDBJ databases">
        <title>A high-quality apple genome assembly.</title>
        <authorList>
            <person name="Hu J."/>
        </authorList>
    </citation>
    <scope>NUCLEOTIDE SEQUENCE [LARGE SCALE GENOMIC DNA]</scope>
    <source>
        <strain evidence="2">cv. HFTH1</strain>
        <tissue evidence="1">Young leaf</tissue>
    </source>
</reference>
<sequence length="72" mass="7915">MPPLKHLTKTKKRVAKNSSLYLRSLPPKRVPQLSGNYLNNGRGTIANTVFATTAATTLTTLKRGYSPDSHPH</sequence>
<dbReference type="EMBL" id="RDQH01000331">
    <property type="protein sequence ID" value="RXH99913.1"/>
    <property type="molecule type" value="Genomic_DNA"/>
</dbReference>
<evidence type="ECO:0000313" key="2">
    <source>
        <dbReference type="Proteomes" id="UP000290289"/>
    </source>
</evidence>
<proteinExistence type="predicted"/>
<accession>A0A498K0T7</accession>
<evidence type="ECO:0000313" key="1">
    <source>
        <dbReference type="EMBL" id="RXH99913.1"/>
    </source>
</evidence>
<keyword evidence="2" id="KW-1185">Reference proteome</keyword>
<protein>
    <submittedName>
        <fullName evidence="1">Uncharacterized protein</fullName>
    </submittedName>
</protein>